<dbReference type="RefSeq" id="XP_066829419.1">
    <property type="nucleotide sequence ID" value="XM_066972485.1"/>
</dbReference>
<keyword evidence="8" id="KW-1185">Reference proteome</keyword>
<dbReference type="InterPro" id="IPR001680">
    <property type="entry name" value="WD40_rpt"/>
</dbReference>
<proteinExistence type="predicted"/>
<reference evidence="7 8" key="1">
    <citation type="submission" date="2024-03" db="EMBL/GenBank/DDBJ databases">
        <authorList>
            <person name="Brejova B."/>
        </authorList>
    </citation>
    <scope>NUCLEOTIDE SEQUENCE [LARGE SCALE GENOMIC DNA]</scope>
    <source>
        <strain evidence="7 8">CBS 14171</strain>
    </source>
</reference>
<feature type="repeat" description="WD" evidence="4">
    <location>
        <begin position="362"/>
        <end position="404"/>
    </location>
</feature>
<dbReference type="GeneID" id="92207677"/>
<feature type="region of interest" description="Disordered" evidence="5">
    <location>
        <begin position="1"/>
        <end position="36"/>
    </location>
</feature>
<evidence type="ECO:0000256" key="2">
    <source>
        <dbReference type="ARBA" id="ARBA00022737"/>
    </source>
</evidence>
<dbReference type="InterPro" id="IPR022052">
    <property type="entry name" value="Histone-bd_RBBP4-like_N"/>
</dbReference>
<dbReference type="PROSITE" id="PS50082">
    <property type="entry name" value="WD_REPEATS_2"/>
    <property type="match status" value="1"/>
</dbReference>
<evidence type="ECO:0000256" key="5">
    <source>
        <dbReference type="SAM" id="MobiDB-lite"/>
    </source>
</evidence>
<dbReference type="Proteomes" id="UP001497383">
    <property type="component" value="Chromosome 3"/>
</dbReference>
<accession>A0ABP0ZLK7</accession>
<dbReference type="EMBL" id="OZ022407">
    <property type="protein sequence ID" value="CAK9438224.1"/>
    <property type="molecule type" value="Genomic_DNA"/>
</dbReference>
<evidence type="ECO:0000256" key="1">
    <source>
        <dbReference type="ARBA" id="ARBA00022574"/>
    </source>
</evidence>
<dbReference type="SUPFAM" id="SSF50978">
    <property type="entry name" value="WD40 repeat-like"/>
    <property type="match status" value="1"/>
</dbReference>
<dbReference type="SMART" id="SM00320">
    <property type="entry name" value="WD40"/>
    <property type="match status" value="6"/>
</dbReference>
<feature type="domain" description="Histone-binding protein RBBP4-like N-terminal" evidence="6">
    <location>
        <begin position="42"/>
        <end position="111"/>
    </location>
</feature>
<organism evidence="7 8">
    <name type="scientific">Lodderomyces beijingensis</name>
    <dbReference type="NCBI Taxonomy" id="1775926"/>
    <lineage>
        <taxon>Eukaryota</taxon>
        <taxon>Fungi</taxon>
        <taxon>Dikarya</taxon>
        <taxon>Ascomycota</taxon>
        <taxon>Saccharomycotina</taxon>
        <taxon>Pichiomycetes</taxon>
        <taxon>Debaryomycetaceae</taxon>
        <taxon>Candida/Lodderomyces clade</taxon>
        <taxon>Lodderomyces</taxon>
    </lineage>
</organism>
<dbReference type="PANTHER" id="PTHR22850">
    <property type="entry name" value="WD40 REPEAT FAMILY"/>
    <property type="match status" value="1"/>
</dbReference>
<dbReference type="InterPro" id="IPR036322">
    <property type="entry name" value="WD40_repeat_dom_sf"/>
</dbReference>
<evidence type="ECO:0000313" key="7">
    <source>
        <dbReference type="EMBL" id="CAK9438224.1"/>
    </source>
</evidence>
<dbReference type="Pfam" id="PF00400">
    <property type="entry name" value="WD40"/>
    <property type="match status" value="2"/>
</dbReference>
<gene>
    <name evidence="7" type="ORF">LODBEIA_P24810</name>
</gene>
<evidence type="ECO:0000256" key="4">
    <source>
        <dbReference type="PROSITE-ProRule" id="PRU00221"/>
    </source>
</evidence>
<keyword evidence="3" id="KW-0156">Chromatin regulator</keyword>
<evidence type="ECO:0000256" key="3">
    <source>
        <dbReference type="ARBA" id="ARBA00022853"/>
    </source>
</evidence>
<dbReference type="InterPro" id="IPR050459">
    <property type="entry name" value="WD_repeat_RBAP46/RBAP48/MSI1"/>
</dbReference>
<dbReference type="InterPro" id="IPR015943">
    <property type="entry name" value="WD40/YVTN_repeat-like_dom_sf"/>
</dbReference>
<keyword evidence="2" id="KW-0677">Repeat</keyword>
<protein>
    <recommendedName>
        <fullName evidence="6">Histone-binding protein RBBP4-like N-terminal domain-containing protein</fullName>
    </recommendedName>
</protein>
<keyword evidence="1 4" id="KW-0853">WD repeat</keyword>
<dbReference type="Pfam" id="PF12265">
    <property type="entry name" value="CAF1C_H4-bd"/>
    <property type="match status" value="1"/>
</dbReference>
<feature type="compositionally biased region" description="Low complexity" evidence="5">
    <location>
        <begin position="19"/>
        <end position="29"/>
    </location>
</feature>
<dbReference type="Gene3D" id="2.130.10.10">
    <property type="entry name" value="YVTN repeat-like/Quinoprotein amine dehydrogenase"/>
    <property type="match status" value="1"/>
</dbReference>
<evidence type="ECO:0000313" key="8">
    <source>
        <dbReference type="Proteomes" id="UP001497383"/>
    </source>
</evidence>
<evidence type="ECO:0000259" key="6">
    <source>
        <dbReference type="Pfam" id="PF12265"/>
    </source>
</evidence>
<sequence>MTDMEHSIEIDSGDEEAITTTTTTTTTTTNENSAIDEPTERKYRIWKKNAPFLYDYLSTNSLLWPSLTVQFFPDVTHHVAANTDAGKSAKIGDSDVISQRLLHGTFTMGQSVVDSISFLQVPTFKNLSKFILMDKLDYHHAKEEFELNLPRSAPSLSVKVLQKINQVGDVNKVRYMPQKPNVIASANNYGDLVIFERTKHKSFQKTLIDDTEVNKVQLRLSNATQPKSEIFAMDWNRNKEGLLLSGDEAGVVNLYDITRYRKSEESLNQDKSWTNKSGINDLEWFPTHDSLFAFGDESGNLKIQDTRMQPSSPATLEKQLCLCINSISLNPNFATALATGDSKGGVSIWDIRNLSQSVADMKEAHSDSITQLKWHPKYGQIIASSSTDHSVGIHDLSNIEKNVSPTIFQHLGHMLGVNDFDWSFADDWMIASVADDNSLHIWKPSHHVTSVVHTW</sequence>
<name>A0ABP0ZLK7_9ASCO</name>